<dbReference type="EMBL" id="JACKWZ010000464">
    <property type="protein sequence ID" value="KAF9407502.1"/>
    <property type="molecule type" value="Genomic_DNA"/>
</dbReference>
<keyword evidence="1" id="KW-1133">Transmembrane helix</keyword>
<evidence type="ECO:0000313" key="3">
    <source>
        <dbReference type="Proteomes" id="UP000648187"/>
    </source>
</evidence>
<keyword evidence="1" id="KW-0812">Transmembrane</keyword>
<feature type="transmembrane region" description="Helical" evidence="1">
    <location>
        <begin position="377"/>
        <end position="401"/>
    </location>
</feature>
<organism evidence="2 3">
    <name type="scientific">Spodoptera exigua</name>
    <name type="common">Beet armyworm</name>
    <name type="synonym">Noctua fulgens</name>
    <dbReference type="NCBI Taxonomy" id="7107"/>
    <lineage>
        <taxon>Eukaryota</taxon>
        <taxon>Metazoa</taxon>
        <taxon>Ecdysozoa</taxon>
        <taxon>Arthropoda</taxon>
        <taxon>Hexapoda</taxon>
        <taxon>Insecta</taxon>
        <taxon>Pterygota</taxon>
        <taxon>Neoptera</taxon>
        <taxon>Endopterygota</taxon>
        <taxon>Lepidoptera</taxon>
        <taxon>Glossata</taxon>
        <taxon>Ditrysia</taxon>
        <taxon>Noctuoidea</taxon>
        <taxon>Noctuidae</taxon>
        <taxon>Amphipyrinae</taxon>
        <taxon>Spodoptera</taxon>
    </lineage>
</organism>
<evidence type="ECO:0000256" key="1">
    <source>
        <dbReference type="SAM" id="Phobius"/>
    </source>
</evidence>
<dbReference type="Proteomes" id="UP000648187">
    <property type="component" value="Unassembled WGS sequence"/>
</dbReference>
<dbReference type="AlphaFoldDB" id="A0A835G7D5"/>
<name>A0A835G7D5_SPOEX</name>
<protein>
    <recommendedName>
        <fullName evidence="4">Gustatory receptor</fullName>
    </recommendedName>
</protein>
<reference evidence="2" key="1">
    <citation type="submission" date="2020-08" db="EMBL/GenBank/DDBJ databases">
        <title>Spodoptera exigua strain:BAW_Kor-Di-RS1 Genome sequencing and assembly.</title>
        <authorList>
            <person name="Kim J."/>
            <person name="Nam H.Y."/>
            <person name="Kwon M."/>
            <person name="Choi J.H."/>
            <person name="Cho S.R."/>
            <person name="Kim G.-H."/>
        </authorList>
    </citation>
    <scope>NUCLEOTIDE SEQUENCE</scope>
    <source>
        <strain evidence="2">BAW_Kor-Di-RS1</strain>
        <tissue evidence="2">Whole-body</tissue>
    </source>
</reference>
<feature type="transmembrane region" description="Helical" evidence="1">
    <location>
        <begin position="459"/>
        <end position="479"/>
    </location>
</feature>
<sequence length="480" mass="56016">MLISTGIGLLTEIAEVYFVIHLVISRVNYLNHVLRQEMLDVNDPRKKGNEGSLYFVMNSYGYQNTSLTSEVVPATYSILDALSDFTELFQFSLFYFVCQILAWNLVSIHSLITSLKEQRAVDYDLMLYVMPLLFNKQFIMLTLCLKAQSLSTKLEESRKLCIDIVSSCFNDCKSRDYAKQIILLVEGRRSLSIYNIFTLGTRLPLHLLAVTANTKIEYLSKDILEEEFIKSIRLMYRFQMLMASTRIDLRDRFVTIPSLFQKSLTLLSVVLLLGLDYVVIHKYDTILFDNETIYYLSTCVTLLQTLTFICNIIHVRFLNCDENVELKRSYLSFTTKTFMRRLAAQTHNFLTSDTDIYMKQLLDGFFKFQNIYKFQTVGLWDSLTPSFFTIIDLVMALLLGIRCEWFIREVKETKRLAIAVMSKHFDGRLREKSKRMLKLIEETPPHFSVYDMWQLDANVLLQMFMLVTGLIVTQMQFAFL</sequence>
<evidence type="ECO:0008006" key="4">
    <source>
        <dbReference type="Google" id="ProtNLM"/>
    </source>
</evidence>
<feature type="transmembrane region" description="Helical" evidence="1">
    <location>
        <begin position="259"/>
        <end position="280"/>
    </location>
</feature>
<gene>
    <name evidence="2" type="ORF">HW555_012492</name>
</gene>
<keyword evidence="3" id="KW-1185">Reference proteome</keyword>
<evidence type="ECO:0000313" key="2">
    <source>
        <dbReference type="EMBL" id="KAF9407502.1"/>
    </source>
</evidence>
<comment type="caution">
    <text evidence="2">The sequence shown here is derived from an EMBL/GenBank/DDBJ whole genome shotgun (WGS) entry which is preliminary data.</text>
</comment>
<keyword evidence="1" id="KW-0472">Membrane</keyword>
<feature type="transmembrane region" description="Helical" evidence="1">
    <location>
        <begin position="292"/>
        <end position="318"/>
    </location>
</feature>
<accession>A0A835G7D5</accession>
<proteinExistence type="predicted"/>